<dbReference type="GO" id="GO:0005829">
    <property type="term" value="C:cytosol"/>
    <property type="evidence" value="ECO:0007669"/>
    <property type="project" value="TreeGrafter"/>
</dbReference>
<gene>
    <name evidence="15" type="ORF">METZ01_LOCUS130756</name>
</gene>
<dbReference type="FunFam" id="3.40.50.880:FF:000002">
    <property type="entry name" value="CTP synthase"/>
    <property type="match status" value="1"/>
</dbReference>
<dbReference type="InterPro" id="IPR033828">
    <property type="entry name" value="GATase1_CTP_Synthase"/>
</dbReference>
<evidence type="ECO:0000259" key="14">
    <source>
        <dbReference type="Pfam" id="PF06418"/>
    </source>
</evidence>
<proteinExistence type="inferred from homology"/>
<dbReference type="Gene3D" id="3.40.50.880">
    <property type="match status" value="1"/>
</dbReference>
<dbReference type="InterPro" id="IPR029062">
    <property type="entry name" value="Class_I_gatase-like"/>
</dbReference>
<dbReference type="NCBIfam" id="TIGR00337">
    <property type="entry name" value="PyrG"/>
    <property type="match status" value="1"/>
</dbReference>
<evidence type="ECO:0000313" key="15">
    <source>
        <dbReference type="EMBL" id="SVA77902.1"/>
    </source>
</evidence>
<evidence type="ECO:0000256" key="9">
    <source>
        <dbReference type="ARBA" id="ARBA00022962"/>
    </source>
</evidence>
<dbReference type="CDD" id="cd01746">
    <property type="entry name" value="GATase1_CTP_Synthase"/>
    <property type="match status" value="1"/>
</dbReference>
<dbReference type="GO" id="GO:0042802">
    <property type="term" value="F:identical protein binding"/>
    <property type="evidence" value="ECO:0007669"/>
    <property type="project" value="TreeGrafter"/>
</dbReference>
<dbReference type="Pfam" id="PF06418">
    <property type="entry name" value="CTP_synth_N"/>
    <property type="match status" value="1"/>
</dbReference>
<keyword evidence="6" id="KW-0547">Nucleotide-binding</keyword>
<dbReference type="GO" id="GO:0019856">
    <property type="term" value="P:pyrimidine nucleobase biosynthetic process"/>
    <property type="evidence" value="ECO:0007669"/>
    <property type="project" value="TreeGrafter"/>
</dbReference>
<dbReference type="EMBL" id="UINC01018528">
    <property type="protein sequence ID" value="SVA77902.1"/>
    <property type="molecule type" value="Genomic_DNA"/>
</dbReference>
<evidence type="ECO:0000256" key="6">
    <source>
        <dbReference type="ARBA" id="ARBA00022741"/>
    </source>
</evidence>
<dbReference type="GO" id="GO:0005524">
    <property type="term" value="F:ATP binding"/>
    <property type="evidence" value="ECO:0007669"/>
    <property type="project" value="UniProtKB-KW"/>
</dbReference>
<dbReference type="Gene3D" id="3.40.50.300">
    <property type="entry name" value="P-loop containing nucleotide triphosphate hydrolases"/>
    <property type="match status" value="1"/>
</dbReference>
<comment type="catalytic activity">
    <reaction evidence="11">
        <text>UTP + L-glutamine + ATP + H2O = CTP + L-glutamate + ADP + phosphate + 2 H(+)</text>
        <dbReference type="Rhea" id="RHEA:26426"/>
        <dbReference type="ChEBI" id="CHEBI:15377"/>
        <dbReference type="ChEBI" id="CHEBI:15378"/>
        <dbReference type="ChEBI" id="CHEBI:29985"/>
        <dbReference type="ChEBI" id="CHEBI:30616"/>
        <dbReference type="ChEBI" id="CHEBI:37563"/>
        <dbReference type="ChEBI" id="CHEBI:43474"/>
        <dbReference type="ChEBI" id="CHEBI:46398"/>
        <dbReference type="ChEBI" id="CHEBI:58359"/>
        <dbReference type="ChEBI" id="CHEBI:456216"/>
        <dbReference type="EC" id="6.3.4.2"/>
    </reaction>
</comment>
<dbReference type="FunFam" id="3.40.50.300:FF:000009">
    <property type="entry name" value="CTP synthase"/>
    <property type="match status" value="1"/>
</dbReference>
<evidence type="ECO:0000256" key="7">
    <source>
        <dbReference type="ARBA" id="ARBA00022840"/>
    </source>
</evidence>
<evidence type="ECO:0000256" key="12">
    <source>
        <dbReference type="ARBA" id="ARBA00070745"/>
    </source>
</evidence>
<evidence type="ECO:0000256" key="2">
    <source>
        <dbReference type="ARBA" id="ARBA00007533"/>
    </source>
</evidence>
<dbReference type="GO" id="GO:0046872">
    <property type="term" value="F:metal ion binding"/>
    <property type="evidence" value="ECO:0007669"/>
    <property type="project" value="UniProtKB-KW"/>
</dbReference>
<dbReference type="UniPathway" id="UPA00159">
    <property type="reaction ID" value="UER00277"/>
</dbReference>
<feature type="domain" description="CTP synthase N-terminal" evidence="14">
    <location>
        <begin position="2"/>
        <end position="264"/>
    </location>
</feature>
<protein>
    <recommendedName>
        <fullName evidence="12">CTP synthase</fullName>
        <ecNumber evidence="3">6.3.4.2</ecNumber>
    </recommendedName>
</protein>
<dbReference type="GO" id="GO:0003883">
    <property type="term" value="F:CTP synthase activity"/>
    <property type="evidence" value="ECO:0007669"/>
    <property type="project" value="UniProtKB-EC"/>
</dbReference>
<evidence type="ECO:0000256" key="1">
    <source>
        <dbReference type="ARBA" id="ARBA00005171"/>
    </source>
</evidence>
<feature type="domain" description="Glutamine amidotransferase" evidence="13">
    <location>
        <begin position="301"/>
        <end position="523"/>
    </location>
</feature>
<dbReference type="CDD" id="cd03113">
    <property type="entry name" value="CTPS_N"/>
    <property type="match status" value="1"/>
</dbReference>
<name>A0A381YMS2_9ZZZZ</name>
<keyword evidence="4" id="KW-0436">Ligase</keyword>
<dbReference type="SUPFAM" id="SSF52317">
    <property type="entry name" value="Class I glutamine amidotransferase-like"/>
    <property type="match status" value="1"/>
</dbReference>
<accession>A0A381YMS2</accession>
<keyword evidence="8" id="KW-0460">Magnesium</keyword>
<dbReference type="PANTHER" id="PTHR11550:SF0">
    <property type="entry name" value="CTP SYNTHASE-RELATED"/>
    <property type="match status" value="1"/>
</dbReference>
<keyword evidence="5" id="KW-0479">Metal-binding</keyword>
<dbReference type="NCBIfam" id="NF003792">
    <property type="entry name" value="PRK05380.1"/>
    <property type="match status" value="1"/>
</dbReference>
<dbReference type="InterPro" id="IPR017456">
    <property type="entry name" value="CTP_synthase_N"/>
</dbReference>
<evidence type="ECO:0000256" key="3">
    <source>
        <dbReference type="ARBA" id="ARBA00012291"/>
    </source>
</evidence>
<keyword evidence="7" id="KW-0067">ATP-binding</keyword>
<sequence length="541" mass="59850">VKFIFVTGGVVSSLGKGLAAASIGCLLEGHGYTVTIQKLDPYVNVDPGTMSPYQHGEVYVTDDGTETDLDLGHYERFTNTLASKRSNWTTGKIYLSVIQKERRGDYLGGTVQVIPHITNEIKDCIRAVASDVDIVLVEIGGTVGDIESQPFLEAIRQFRQDVGREHTLYVHLTLVPFIGAAGELKTKPTQHSVRDLRSIGIQPDILLCRTDRALSGEIRRKIALFCDVDEDAVITARDVSSIYEVPLVLGDEGLDRNILQRLSLPDSTCAMHEWQALIHSIKNPTDRLTIHIVGKYVGYEDSYKSLNEALYHGGFSHRLAVDIQWVEAEALETDDGIHLLNAADGVLVPGGFGDRGSRGMMRAAHEARTRGIPYFGICYGFQWAAVEYARNVCGLEDADSTECNPNAPHKVIYKLRDLLGVDDLGGTMRLGKYPCQLTPGSKAHQIYGSDHVEERHRHRYEFNRDYETALAEHGMVISGQSPDGKFVESLELTDHPWFVAVQFHPEFRSKPLNPHPLFAAFVRASHDHKVATGSKATSSVS</sequence>
<dbReference type="PANTHER" id="PTHR11550">
    <property type="entry name" value="CTP SYNTHASE"/>
    <property type="match status" value="1"/>
</dbReference>
<dbReference type="SUPFAM" id="SSF52540">
    <property type="entry name" value="P-loop containing nucleoside triphosphate hydrolases"/>
    <property type="match status" value="1"/>
</dbReference>
<evidence type="ECO:0000256" key="4">
    <source>
        <dbReference type="ARBA" id="ARBA00022598"/>
    </source>
</evidence>
<comment type="similarity">
    <text evidence="2">Belongs to the CTP synthase family.</text>
</comment>
<feature type="non-terminal residue" evidence="15">
    <location>
        <position position="1"/>
    </location>
</feature>
<dbReference type="InterPro" id="IPR027417">
    <property type="entry name" value="P-loop_NTPase"/>
</dbReference>
<dbReference type="PROSITE" id="PS51273">
    <property type="entry name" value="GATASE_TYPE_1"/>
    <property type="match status" value="1"/>
</dbReference>
<keyword evidence="9" id="KW-0315">Glutamine amidotransferase</keyword>
<reference evidence="15" key="1">
    <citation type="submission" date="2018-05" db="EMBL/GenBank/DDBJ databases">
        <authorList>
            <person name="Lanie J.A."/>
            <person name="Ng W.-L."/>
            <person name="Kazmierczak K.M."/>
            <person name="Andrzejewski T.M."/>
            <person name="Davidsen T.M."/>
            <person name="Wayne K.J."/>
            <person name="Tettelin H."/>
            <person name="Glass J.I."/>
            <person name="Rusch D."/>
            <person name="Podicherti R."/>
            <person name="Tsui H.-C.T."/>
            <person name="Winkler M.E."/>
        </authorList>
    </citation>
    <scope>NUCLEOTIDE SEQUENCE</scope>
</reference>
<dbReference type="InterPro" id="IPR004468">
    <property type="entry name" value="CTP_synthase"/>
</dbReference>
<evidence type="ECO:0000256" key="5">
    <source>
        <dbReference type="ARBA" id="ARBA00022723"/>
    </source>
</evidence>
<keyword evidence="10" id="KW-0665">Pyrimidine biosynthesis</keyword>
<comment type="pathway">
    <text evidence="1">Pyrimidine metabolism; CTP biosynthesis via de novo pathway; CTP from UDP: step 2/2.</text>
</comment>
<dbReference type="AlphaFoldDB" id="A0A381YMS2"/>
<dbReference type="Pfam" id="PF00117">
    <property type="entry name" value="GATase"/>
    <property type="match status" value="1"/>
</dbReference>
<dbReference type="InterPro" id="IPR017926">
    <property type="entry name" value="GATASE"/>
</dbReference>
<dbReference type="EC" id="6.3.4.2" evidence="3"/>
<dbReference type="GO" id="GO:0044210">
    <property type="term" value="P:'de novo' CTP biosynthetic process"/>
    <property type="evidence" value="ECO:0007669"/>
    <property type="project" value="UniProtKB-UniPathway"/>
</dbReference>
<organism evidence="15">
    <name type="scientific">marine metagenome</name>
    <dbReference type="NCBI Taxonomy" id="408172"/>
    <lineage>
        <taxon>unclassified sequences</taxon>
        <taxon>metagenomes</taxon>
        <taxon>ecological metagenomes</taxon>
    </lineage>
</organism>
<evidence type="ECO:0000256" key="11">
    <source>
        <dbReference type="ARBA" id="ARBA00047781"/>
    </source>
</evidence>
<evidence type="ECO:0000256" key="10">
    <source>
        <dbReference type="ARBA" id="ARBA00022975"/>
    </source>
</evidence>
<evidence type="ECO:0000256" key="8">
    <source>
        <dbReference type="ARBA" id="ARBA00022842"/>
    </source>
</evidence>
<evidence type="ECO:0000259" key="13">
    <source>
        <dbReference type="Pfam" id="PF00117"/>
    </source>
</evidence>
<dbReference type="GO" id="GO:0097268">
    <property type="term" value="C:cytoophidium"/>
    <property type="evidence" value="ECO:0007669"/>
    <property type="project" value="UniProtKB-ARBA"/>
</dbReference>
<dbReference type="HAMAP" id="MF_01227">
    <property type="entry name" value="PyrG"/>
    <property type="match status" value="1"/>
</dbReference>